<accession>A0A2N5DZL4</accession>
<evidence type="ECO:0000313" key="8">
    <source>
        <dbReference type="EMBL" id="PLR33284.1"/>
    </source>
</evidence>
<evidence type="ECO:0000256" key="5">
    <source>
        <dbReference type="ARBA" id="ARBA00023136"/>
    </source>
</evidence>
<evidence type="ECO:0000256" key="3">
    <source>
        <dbReference type="ARBA" id="ARBA00022692"/>
    </source>
</evidence>
<dbReference type="OrthoDB" id="9788453at2"/>
<feature type="transmembrane region" description="Helical" evidence="6">
    <location>
        <begin position="270"/>
        <end position="288"/>
    </location>
</feature>
<feature type="transmembrane region" description="Helical" evidence="6">
    <location>
        <begin position="99"/>
        <end position="120"/>
    </location>
</feature>
<feature type="transmembrane region" description="Helical" evidence="6">
    <location>
        <begin position="359"/>
        <end position="379"/>
    </location>
</feature>
<feature type="transmembrane region" description="Helical" evidence="6">
    <location>
        <begin position="42"/>
        <end position="62"/>
    </location>
</feature>
<feature type="transmembrane region" description="Helical" evidence="6">
    <location>
        <begin position="132"/>
        <end position="150"/>
    </location>
</feature>
<dbReference type="PANTHER" id="PTHR43124:SF8">
    <property type="entry name" value="INNER MEMBRANE TRANSPORT PROTEIN YDHP"/>
    <property type="match status" value="1"/>
</dbReference>
<comment type="subcellular location">
    <subcellularLocation>
        <location evidence="1">Cell membrane</location>
        <topology evidence="1">Multi-pass membrane protein</topology>
    </subcellularLocation>
</comment>
<evidence type="ECO:0000256" key="1">
    <source>
        <dbReference type="ARBA" id="ARBA00004651"/>
    </source>
</evidence>
<evidence type="ECO:0000259" key="7">
    <source>
        <dbReference type="PROSITE" id="PS50850"/>
    </source>
</evidence>
<evidence type="ECO:0000313" key="9">
    <source>
        <dbReference type="Proteomes" id="UP000234240"/>
    </source>
</evidence>
<feature type="transmembrane region" description="Helical" evidence="6">
    <location>
        <begin position="239"/>
        <end position="258"/>
    </location>
</feature>
<comment type="caution">
    <text evidence="8">The sequence shown here is derived from an EMBL/GenBank/DDBJ whole genome shotgun (WGS) entry which is preliminary data.</text>
</comment>
<dbReference type="Proteomes" id="UP000234240">
    <property type="component" value="Unassembled WGS sequence"/>
</dbReference>
<evidence type="ECO:0000256" key="2">
    <source>
        <dbReference type="ARBA" id="ARBA00022475"/>
    </source>
</evidence>
<feature type="transmembrane region" description="Helical" evidence="6">
    <location>
        <begin position="69"/>
        <end position="87"/>
    </location>
</feature>
<keyword evidence="9" id="KW-1185">Reference proteome</keyword>
<dbReference type="GO" id="GO:0005886">
    <property type="term" value="C:plasma membrane"/>
    <property type="evidence" value="ECO:0007669"/>
    <property type="project" value="UniProtKB-SubCell"/>
</dbReference>
<dbReference type="InterPro" id="IPR036259">
    <property type="entry name" value="MFS_trans_sf"/>
</dbReference>
<dbReference type="EMBL" id="PJZF01000017">
    <property type="protein sequence ID" value="PLR33284.1"/>
    <property type="molecule type" value="Genomic_DNA"/>
</dbReference>
<evidence type="ECO:0000256" key="4">
    <source>
        <dbReference type="ARBA" id="ARBA00022989"/>
    </source>
</evidence>
<feature type="transmembrane region" description="Helical" evidence="6">
    <location>
        <begin position="294"/>
        <end position="313"/>
    </location>
</feature>
<dbReference type="AlphaFoldDB" id="A0A2N5DZL4"/>
<proteinExistence type="predicted"/>
<dbReference type="PROSITE" id="PS50850">
    <property type="entry name" value="MFS"/>
    <property type="match status" value="1"/>
</dbReference>
<reference evidence="8 9" key="1">
    <citation type="submission" date="2017-12" db="EMBL/GenBank/DDBJ databases">
        <title>Characterization of six clinical isolates of Enterochimera gen. nov., a novel genus of the Yersiniaciae family and the three species Enterochimera arupensis sp. nov., Enterochimera coloradensis sp. nov, and Enterochimera californica sp. nov.</title>
        <authorList>
            <person name="Rossi A."/>
            <person name="Fisher M."/>
        </authorList>
    </citation>
    <scope>NUCLEOTIDE SEQUENCE [LARGE SCALE GENOMIC DNA]</scope>
    <source>
        <strain evidence="9">2015-Iso6</strain>
    </source>
</reference>
<dbReference type="PANTHER" id="PTHR43124">
    <property type="entry name" value="PURINE EFFLUX PUMP PBUE"/>
    <property type="match status" value="1"/>
</dbReference>
<dbReference type="InterPro" id="IPR020846">
    <property type="entry name" value="MFS_dom"/>
</dbReference>
<dbReference type="InterPro" id="IPR050189">
    <property type="entry name" value="MFS_Efflux_Transporters"/>
</dbReference>
<gene>
    <name evidence="8" type="ORF">CYR55_17000</name>
</gene>
<sequence>MSVTLFALMLGVFCLGTAEIIISGLLPVVASDLSVSLPEAGLLVTGYALGVTIIGPFVTLLTSRVPRKTLVLGLMVPFILGNVWAVLATDYQMLMAARILTSISHGTFVAVAFSLAVTLSPPDKQGSAMAKIALGFNLANALGGPLGTFIGQNLGWRATFVAIVMIAVISVALIALFMPAKLPQAGQSKPGAMRRELNALTNPTLVFAVITTVLAQGAVFTASTYIVPLLMDVSHFSPSAISGLLIVFGIGAIMGNFAGGRLADKHVMRGVTTVLSSLVIVLVLFWAASIIPVLSAVTVFLFGAVGFSIIPSLQARIQSLAIAAPTLALSVNVSAFNLGNGLGAWIGGSVLDLGFGIRAVPLAAAALAAISLLITLVAWRQSRQQLPAEKYKASFAAQKEKA</sequence>
<keyword evidence="3 6" id="KW-0812">Transmembrane</keyword>
<keyword evidence="5 6" id="KW-0472">Membrane</keyword>
<name>A0A2N5DZL4_9GAMM</name>
<dbReference type="CDD" id="cd17324">
    <property type="entry name" value="MFS_NepI_like"/>
    <property type="match status" value="1"/>
</dbReference>
<dbReference type="GO" id="GO:0022857">
    <property type="term" value="F:transmembrane transporter activity"/>
    <property type="evidence" value="ECO:0007669"/>
    <property type="project" value="InterPro"/>
</dbReference>
<dbReference type="Gene3D" id="1.20.1250.20">
    <property type="entry name" value="MFS general substrate transporter like domains"/>
    <property type="match status" value="1"/>
</dbReference>
<evidence type="ECO:0000256" key="6">
    <source>
        <dbReference type="SAM" id="Phobius"/>
    </source>
</evidence>
<dbReference type="RefSeq" id="WP_101817552.1">
    <property type="nucleotide sequence ID" value="NZ_PJZF01000017.1"/>
</dbReference>
<keyword evidence="2" id="KW-1003">Cell membrane</keyword>
<feature type="transmembrane region" description="Helical" evidence="6">
    <location>
        <begin position="320"/>
        <end position="339"/>
    </location>
</feature>
<keyword evidence="4 6" id="KW-1133">Transmembrane helix</keyword>
<organism evidence="8 9">
    <name type="scientific">Chimaeribacter californicus</name>
    <dbReference type="NCBI Taxonomy" id="2060067"/>
    <lineage>
        <taxon>Bacteria</taxon>
        <taxon>Pseudomonadati</taxon>
        <taxon>Pseudomonadota</taxon>
        <taxon>Gammaproteobacteria</taxon>
        <taxon>Enterobacterales</taxon>
        <taxon>Yersiniaceae</taxon>
        <taxon>Chimaeribacter</taxon>
    </lineage>
</organism>
<dbReference type="InterPro" id="IPR011701">
    <property type="entry name" value="MFS"/>
</dbReference>
<dbReference type="SUPFAM" id="SSF103473">
    <property type="entry name" value="MFS general substrate transporter"/>
    <property type="match status" value="1"/>
</dbReference>
<dbReference type="Pfam" id="PF07690">
    <property type="entry name" value="MFS_1"/>
    <property type="match status" value="1"/>
</dbReference>
<feature type="domain" description="Major facilitator superfamily (MFS) profile" evidence="7">
    <location>
        <begin position="4"/>
        <end position="383"/>
    </location>
</feature>
<protein>
    <submittedName>
        <fullName evidence="8">MFS transporter</fullName>
    </submittedName>
</protein>
<feature type="transmembrane region" description="Helical" evidence="6">
    <location>
        <begin position="199"/>
        <end position="227"/>
    </location>
</feature>
<feature type="transmembrane region" description="Helical" evidence="6">
    <location>
        <begin position="156"/>
        <end position="178"/>
    </location>
</feature>